<sequence length="648" mass="69248">MTDYWHSLSMPRLQDLHHHSHSHKTTVAAGCLSDDASDSSTQSMRLFPDTATTIFHPATATTMGMKDIMGTTPPSSSSASASDTEPFRMHSSGDKKTAILTSKTSVSLSLANCSKAPFTSKVPSPSTSTISLASGSSRTGRSHANEHARRLLVARSWSRSRSPLTASVPEGDAIVTNVESSSPAPPQQQQAPLVVKRAKFFFCEDSDDDESDYEQQQEQEQEKEASAYRHPSLIKSADAPLVRTSTASRLPVFLPTVNDDQEEYEEYDEYDEYDHEEEEEDDDEDEEDGPLFFGKKKPSIAVISSSQPRQKPTILTPTPKYGNSTGRHSHLPPLPQNAGMERRQSLLSDLLLAEKQQRQLLLLQQQSQRSLASSTCSTPNCLSAANSDGEGCTSSSSSSSSGNGNGRPRFSTTALTPLYPAPSTTTATTPMPQHLSQHQHQTLEPNRRRTFVDPLSETEPDNLIKDDKIFLDKIQEEEESFVVPKLVRTKKIYHRLDTLAATASAIAAAPITTSVISPTAASSSSSSSAVASAHSPLSPTTCTITTLSPTTTPTTTTKTTVAPIAACATAPRGGAGGSSTTTTTSAASAAATAAAAASASAATMAGWARSQVQFQLHSFVAQSQTTAQRAFLTAQSTLSDVLYRTGAK</sequence>
<proteinExistence type="predicted"/>
<gene>
    <name evidence="2" type="ORF">KI688_006966</name>
</gene>
<dbReference type="Proteomes" id="UP000707451">
    <property type="component" value="Unassembled WGS sequence"/>
</dbReference>
<feature type="compositionally biased region" description="Basic and acidic residues" evidence="1">
    <location>
        <begin position="85"/>
        <end position="96"/>
    </location>
</feature>
<feature type="region of interest" description="Disordered" evidence="1">
    <location>
        <begin position="68"/>
        <end position="96"/>
    </location>
</feature>
<evidence type="ECO:0000313" key="2">
    <source>
        <dbReference type="EMBL" id="KAG9061815.1"/>
    </source>
</evidence>
<feature type="compositionally biased region" description="Acidic residues" evidence="1">
    <location>
        <begin position="207"/>
        <end position="219"/>
    </location>
</feature>
<protein>
    <submittedName>
        <fullName evidence="2">Uncharacterized protein</fullName>
    </submittedName>
</protein>
<keyword evidence="3" id="KW-1185">Reference proteome</keyword>
<feature type="region of interest" description="Disordered" evidence="1">
    <location>
        <begin position="117"/>
        <end position="146"/>
    </location>
</feature>
<evidence type="ECO:0000256" key="1">
    <source>
        <dbReference type="SAM" id="MobiDB-lite"/>
    </source>
</evidence>
<feature type="compositionally biased region" description="Low complexity" evidence="1">
    <location>
        <begin position="71"/>
        <end position="82"/>
    </location>
</feature>
<feature type="compositionally biased region" description="Polar residues" evidence="1">
    <location>
        <begin position="302"/>
        <end position="326"/>
    </location>
</feature>
<reference evidence="2" key="1">
    <citation type="submission" date="2021-06" db="EMBL/GenBank/DDBJ databases">
        <title>Genome Sequence of Mortierella hyaline Strain SCG-10, a Cold-Adapted, Nitrate-Reducing Fungus Isolated from Soil in Minnesota, USA.</title>
        <authorList>
            <person name="Aldossari N."/>
        </authorList>
    </citation>
    <scope>NUCLEOTIDE SEQUENCE</scope>
    <source>
        <strain evidence="2">SCG-10</strain>
    </source>
</reference>
<feature type="compositionally biased region" description="Polar residues" evidence="1">
    <location>
        <begin position="434"/>
        <end position="444"/>
    </location>
</feature>
<accession>A0A9P7XI28</accession>
<name>A0A9P7XI28_9FUNG</name>
<feature type="compositionally biased region" description="Acidic residues" evidence="1">
    <location>
        <begin position="259"/>
        <end position="289"/>
    </location>
</feature>
<feature type="region of interest" description="Disordered" evidence="1">
    <location>
        <begin position="385"/>
        <end position="447"/>
    </location>
</feature>
<feature type="compositionally biased region" description="Low complexity" evidence="1">
    <location>
        <begin position="124"/>
        <end position="139"/>
    </location>
</feature>
<evidence type="ECO:0000313" key="3">
    <source>
        <dbReference type="Proteomes" id="UP000707451"/>
    </source>
</evidence>
<feature type="compositionally biased region" description="Low complexity" evidence="1">
    <location>
        <begin position="411"/>
        <end position="430"/>
    </location>
</feature>
<dbReference type="OrthoDB" id="2429999at2759"/>
<dbReference type="EMBL" id="JAHRHY010000022">
    <property type="protein sequence ID" value="KAG9061815.1"/>
    <property type="molecule type" value="Genomic_DNA"/>
</dbReference>
<comment type="caution">
    <text evidence="2">The sequence shown here is derived from an EMBL/GenBank/DDBJ whole genome shotgun (WGS) entry which is preliminary data.</text>
</comment>
<feature type="region of interest" description="Disordered" evidence="1">
    <location>
        <begin position="518"/>
        <end position="556"/>
    </location>
</feature>
<feature type="region of interest" description="Disordered" evidence="1">
    <location>
        <begin position="257"/>
        <end position="338"/>
    </location>
</feature>
<organism evidence="2 3">
    <name type="scientific">Linnemannia hyalina</name>
    <dbReference type="NCBI Taxonomy" id="64524"/>
    <lineage>
        <taxon>Eukaryota</taxon>
        <taxon>Fungi</taxon>
        <taxon>Fungi incertae sedis</taxon>
        <taxon>Mucoromycota</taxon>
        <taxon>Mortierellomycotina</taxon>
        <taxon>Mortierellomycetes</taxon>
        <taxon>Mortierellales</taxon>
        <taxon>Mortierellaceae</taxon>
        <taxon>Linnemannia</taxon>
    </lineage>
</organism>
<dbReference type="AlphaFoldDB" id="A0A9P7XI28"/>
<feature type="region of interest" description="Disordered" evidence="1">
    <location>
        <begin position="207"/>
        <end position="231"/>
    </location>
</feature>